<proteinExistence type="inferred from homology"/>
<dbReference type="AlphaFoldDB" id="A0A9X3AGD4"/>
<evidence type="ECO:0000256" key="12">
    <source>
        <dbReference type="ARBA" id="ARBA00033342"/>
    </source>
</evidence>
<dbReference type="GO" id="GO:0005886">
    <property type="term" value="C:plasma membrane"/>
    <property type="evidence" value="ECO:0007669"/>
    <property type="project" value="UniProtKB-SubCell"/>
</dbReference>
<dbReference type="PANTHER" id="PTHR12428">
    <property type="entry name" value="OXA1"/>
    <property type="match status" value="1"/>
</dbReference>
<dbReference type="Pfam" id="PF02096">
    <property type="entry name" value="60KD_IMP"/>
    <property type="match status" value="1"/>
</dbReference>
<keyword evidence="17" id="KW-1185">Reference proteome</keyword>
<dbReference type="Gene3D" id="2.70.98.90">
    <property type="match status" value="1"/>
</dbReference>
<evidence type="ECO:0000256" key="6">
    <source>
        <dbReference type="ARBA" id="ARBA00022692"/>
    </source>
</evidence>
<evidence type="ECO:0000313" key="17">
    <source>
        <dbReference type="Proteomes" id="UP001147830"/>
    </source>
</evidence>
<comment type="caution">
    <text evidence="16">The sequence shown here is derived from an EMBL/GenBank/DDBJ whole genome shotgun (WGS) entry which is preliminary data.</text>
</comment>
<dbReference type="PRINTS" id="PR01900">
    <property type="entry name" value="YIDCPROTEIN"/>
</dbReference>
<evidence type="ECO:0000256" key="7">
    <source>
        <dbReference type="ARBA" id="ARBA00022927"/>
    </source>
</evidence>
<name>A0A9X3AGD4_9GAMM</name>
<dbReference type="PANTHER" id="PTHR12428:SF65">
    <property type="entry name" value="CYTOCHROME C OXIDASE ASSEMBLY PROTEIN COX18, MITOCHONDRIAL"/>
    <property type="match status" value="1"/>
</dbReference>
<comment type="subunit">
    <text evidence="13">Interacts with the Sec translocase complex via SecD. Specifically interacts with transmembrane segments of nascent integral membrane proteins during membrane integration.</text>
</comment>
<dbReference type="InterPro" id="IPR047196">
    <property type="entry name" value="YidC_ALB_C"/>
</dbReference>
<evidence type="ECO:0000256" key="10">
    <source>
        <dbReference type="ARBA" id="ARBA00023186"/>
    </source>
</evidence>
<dbReference type="GO" id="GO:0015031">
    <property type="term" value="P:protein transport"/>
    <property type="evidence" value="ECO:0007669"/>
    <property type="project" value="UniProtKB-KW"/>
</dbReference>
<dbReference type="GO" id="GO:0051205">
    <property type="term" value="P:protein insertion into membrane"/>
    <property type="evidence" value="ECO:0007669"/>
    <property type="project" value="TreeGrafter"/>
</dbReference>
<reference evidence="16" key="1">
    <citation type="journal article" date="2022" name="Front. Microbiol.">
        <title>Genome-based taxonomic rearrangement of Oceanobacter-related bacteria including the description of Thalassolituus hydrocarbonoclasticus sp. nov. and Thalassolituus pacificus sp. nov. and emended description of the genus Thalassolituus.</title>
        <authorList>
            <person name="Dong C."/>
            <person name="Wei L."/>
            <person name="Wang J."/>
            <person name="Lai Q."/>
            <person name="Huang Z."/>
            <person name="Shao Z."/>
        </authorList>
    </citation>
    <scope>NUCLEOTIDE SEQUENCE</scope>
    <source>
        <strain evidence="16">59MF3M-4</strain>
    </source>
</reference>
<evidence type="ECO:0000256" key="13">
    <source>
        <dbReference type="HAMAP-Rule" id="MF_01810"/>
    </source>
</evidence>
<organism evidence="16 17">
    <name type="scientific">Thalassolituus pacificus</name>
    <dbReference type="NCBI Taxonomy" id="2975440"/>
    <lineage>
        <taxon>Bacteria</taxon>
        <taxon>Pseudomonadati</taxon>
        <taxon>Pseudomonadota</taxon>
        <taxon>Gammaproteobacteria</taxon>
        <taxon>Oceanospirillales</taxon>
        <taxon>Oceanospirillaceae</taxon>
        <taxon>Thalassolituus</taxon>
    </lineage>
</organism>
<dbReference type="InterPro" id="IPR028055">
    <property type="entry name" value="YidC/Oxa/ALB_C"/>
</dbReference>
<accession>A0A9X3AGD4</accession>
<evidence type="ECO:0000259" key="14">
    <source>
        <dbReference type="Pfam" id="PF02096"/>
    </source>
</evidence>
<dbReference type="EMBL" id="JAOANI010000015">
    <property type="protein sequence ID" value="MCT7359207.1"/>
    <property type="molecule type" value="Genomic_DNA"/>
</dbReference>
<dbReference type="HAMAP" id="MF_01810">
    <property type="entry name" value="YidC_type1"/>
    <property type="match status" value="1"/>
</dbReference>
<evidence type="ECO:0000256" key="11">
    <source>
        <dbReference type="ARBA" id="ARBA00033245"/>
    </source>
</evidence>
<dbReference type="NCBIfam" id="TIGR03592">
    <property type="entry name" value="yidC_oxa1_cterm"/>
    <property type="match status" value="1"/>
</dbReference>
<dbReference type="CDD" id="cd20070">
    <property type="entry name" value="5TM_YidC_Alb3"/>
    <property type="match status" value="1"/>
</dbReference>
<evidence type="ECO:0000259" key="15">
    <source>
        <dbReference type="Pfam" id="PF14849"/>
    </source>
</evidence>
<dbReference type="CDD" id="cd19961">
    <property type="entry name" value="EcYidC-like_peri"/>
    <property type="match status" value="1"/>
</dbReference>
<feature type="transmembrane region" description="Helical" evidence="13">
    <location>
        <begin position="473"/>
        <end position="490"/>
    </location>
</feature>
<evidence type="ECO:0000256" key="1">
    <source>
        <dbReference type="ARBA" id="ARBA00004429"/>
    </source>
</evidence>
<feature type="transmembrane region" description="Helical" evidence="13">
    <location>
        <begin position="430"/>
        <end position="453"/>
    </location>
</feature>
<protein>
    <recommendedName>
        <fullName evidence="3 13">Membrane protein insertase YidC</fullName>
    </recommendedName>
    <alternativeName>
        <fullName evidence="12 13">Foldase YidC</fullName>
    </alternativeName>
    <alternativeName>
        <fullName evidence="13">Membrane protein YidC</fullName>
    </alternativeName>
    <alternativeName>
        <fullName evidence="11 13">membrane integrase YidC</fullName>
    </alternativeName>
</protein>
<evidence type="ECO:0000256" key="2">
    <source>
        <dbReference type="ARBA" id="ARBA00010527"/>
    </source>
</evidence>
<dbReference type="NCBIfam" id="TIGR03593">
    <property type="entry name" value="yidC_nterm"/>
    <property type="match status" value="1"/>
</dbReference>
<keyword evidence="8 13" id="KW-1133">Transmembrane helix</keyword>
<keyword evidence="10 13" id="KW-0143">Chaperone</keyword>
<comment type="similarity">
    <text evidence="2 13">Belongs to the OXA1/ALB3/YidC family. Type 1 subfamily.</text>
</comment>
<keyword evidence="4 13" id="KW-0813">Transport</keyword>
<feature type="domain" description="Membrane insertase YidC N-terminal" evidence="15">
    <location>
        <begin position="82"/>
        <end position="356"/>
    </location>
</feature>
<feature type="transmembrane region" description="Helical" evidence="13">
    <location>
        <begin position="369"/>
        <end position="387"/>
    </location>
</feature>
<dbReference type="InterPro" id="IPR038221">
    <property type="entry name" value="YidC_periplasmic_sf"/>
</dbReference>
<evidence type="ECO:0000256" key="5">
    <source>
        <dbReference type="ARBA" id="ARBA00022475"/>
    </source>
</evidence>
<dbReference type="NCBIfam" id="NF002352">
    <property type="entry name" value="PRK01318.1-3"/>
    <property type="match status" value="1"/>
</dbReference>
<keyword evidence="9 13" id="KW-0472">Membrane</keyword>
<dbReference type="NCBIfam" id="NF002353">
    <property type="entry name" value="PRK01318.1-4"/>
    <property type="match status" value="1"/>
</dbReference>
<keyword evidence="7 13" id="KW-0653">Protein transport</keyword>
<dbReference type="InterPro" id="IPR001708">
    <property type="entry name" value="YidC/ALB3/OXA1/COX18"/>
</dbReference>
<keyword evidence="6 13" id="KW-0812">Transmembrane</keyword>
<feature type="transmembrane region" description="Helical" evidence="13">
    <location>
        <begin position="511"/>
        <end position="531"/>
    </location>
</feature>
<evidence type="ECO:0000256" key="9">
    <source>
        <dbReference type="ARBA" id="ARBA00023136"/>
    </source>
</evidence>
<dbReference type="RefSeq" id="WP_260976079.1">
    <property type="nucleotide sequence ID" value="NZ_JAOANI010000015.1"/>
</dbReference>
<dbReference type="GO" id="GO:0032977">
    <property type="term" value="F:membrane insertase activity"/>
    <property type="evidence" value="ECO:0007669"/>
    <property type="project" value="InterPro"/>
</dbReference>
<comment type="function">
    <text evidence="13">Required for the insertion and/or proper folding and/or complex formation of integral membrane proteins into the membrane. Involved in integration of membrane proteins that insert both dependently and independently of the Sec translocase complex, as well as at least some lipoproteins. Aids folding of multispanning membrane proteins.</text>
</comment>
<evidence type="ECO:0000256" key="4">
    <source>
        <dbReference type="ARBA" id="ARBA00022448"/>
    </source>
</evidence>
<feature type="transmembrane region" description="Helical" evidence="13">
    <location>
        <begin position="6"/>
        <end position="23"/>
    </location>
</feature>
<comment type="subcellular location">
    <subcellularLocation>
        <location evidence="1">Cell inner membrane</location>
        <topology evidence="1">Multi-pass membrane protein</topology>
    </subcellularLocation>
    <subcellularLocation>
        <location evidence="13">Cell membrane</location>
        <topology evidence="13">Multi-pass membrane protein</topology>
    </subcellularLocation>
</comment>
<gene>
    <name evidence="13 16" type="primary">yidC</name>
    <name evidence="16" type="ORF">NYR02_09260</name>
</gene>
<dbReference type="PRINTS" id="PR00701">
    <property type="entry name" value="60KDINNERMP"/>
</dbReference>
<dbReference type="InterPro" id="IPR028053">
    <property type="entry name" value="Membr_insert_YidC_N"/>
</dbReference>
<evidence type="ECO:0000256" key="8">
    <source>
        <dbReference type="ARBA" id="ARBA00022989"/>
    </source>
</evidence>
<sequence length="550" mass="61920">MDIRRTVIFLGLIVSSYFLILAWNDDYGQKNQVTAPIEATPFAENQDAPVTTASADELAEQPSVDTPVVNTAAQAQPSSELIHVETDVLRLVIDPRGGEIVEVLLPEYPAAVDQKDVPFVLMERNQRRTYVAQSGLLGKDGVDSQGPALYSADATQYQLAEGQDELSVVLTTQTDKAAVEKVFTFRRGDYLMDVNYRIKNTSAETWQGVFYAQLKRDNSVDPSKGSQMGMAAYLGAALTTKENRYEKVTFSDLEDGEYKKVEKGGWAAILQHYFLAAWVPAKDEQHTYNGRAVKGNYIFGFYDAPTVIAAGETAEVGASLYVGPKVQGRLAEIAEHLDLTVDYGWLWWIAQPLFWLLSFFHGLVGNWGVAIILLTVLIKAAFFKLSATSYRSMANMRKVAPKMQEIKEKYGDNREKLGQEMMKLYKEEKINPLGGCLPILVQMPVFIALYWVLMESVELRQAPFFLWIKDMSVMDPYFILPLIMGASMFIQMKLNPTPPDPMQARVMQFMPVIFTIFFLWFPAGLVLYWVVNNILSISQQYVITKQIENS</sequence>
<evidence type="ECO:0000313" key="16">
    <source>
        <dbReference type="EMBL" id="MCT7359207.1"/>
    </source>
</evidence>
<dbReference type="Pfam" id="PF14849">
    <property type="entry name" value="YidC_periplas"/>
    <property type="match status" value="1"/>
</dbReference>
<dbReference type="InterPro" id="IPR019998">
    <property type="entry name" value="Membr_insert_YidC"/>
</dbReference>
<dbReference type="Proteomes" id="UP001147830">
    <property type="component" value="Unassembled WGS sequence"/>
</dbReference>
<feature type="domain" description="Membrane insertase YidC/Oxa/ALB C-terminal" evidence="14">
    <location>
        <begin position="367"/>
        <end position="545"/>
    </location>
</feature>
<reference evidence="16" key="2">
    <citation type="submission" date="2022-08" db="EMBL/GenBank/DDBJ databases">
        <authorList>
            <person name="Dong C."/>
        </authorList>
    </citation>
    <scope>NUCLEOTIDE SEQUENCE</scope>
    <source>
        <strain evidence="16">59MF3M-4</strain>
    </source>
</reference>
<keyword evidence="5 13" id="KW-1003">Cell membrane</keyword>
<evidence type="ECO:0000256" key="3">
    <source>
        <dbReference type="ARBA" id="ARBA00015325"/>
    </source>
</evidence>